<accession>A0AAD4I6E4</accession>
<evidence type="ECO:0000256" key="1">
    <source>
        <dbReference type="SAM" id="Coils"/>
    </source>
</evidence>
<feature type="compositionally biased region" description="Basic residues" evidence="2">
    <location>
        <begin position="305"/>
        <end position="317"/>
    </location>
</feature>
<keyword evidence="4" id="KW-1185">Reference proteome</keyword>
<evidence type="ECO:0000256" key="2">
    <source>
        <dbReference type="SAM" id="MobiDB-lite"/>
    </source>
</evidence>
<feature type="compositionally biased region" description="Polar residues" evidence="2">
    <location>
        <begin position="26"/>
        <end position="35"/>
    </location>
</feature>
<feature type="compositionally biased region" description="Basic and acidic residues" evidence="2">
    <location>
        <begin position="228"/>
        <end position="247"/>
    </location>
</feature>
<sequence length="750" mass="84575">MARLKEASKQGVARNPPSPSSDDAAATQQLLTESHSPLADLPPPSAVLGASLLNAARVNPASSIPDWMVRKQGLGKLKQVGTKRNDGSRQNLAVRGDPYEIEMSPEKGAYALPEKVNRKPLRILKKRPKPKKKVIDVSSEAPVASSELPVHHQGEVQVVPQDLVENLALAEGLAPVEPEIRSSPPPLVPPENDTIAVDTTRLEIPPTVVDISTDPSEDHADTQASSKRTSESHHSKDRPAKYQREQRQAIAESVSSRRAHPQVRIPVRRKLQEQDTTKKADHSNYSQEAQAIADYTVQEEESRPRRAVPKPRSKRKRANDTTAASQQLPVKKRGSQGRAESSKEASETANAVETESAPALDEPEHESEHELDIQASESIADEGDEFIRPTGQPGSIETVFEFLNLEARPGKCQTKVATSINRKCNVYSVHLQDNDVTTEQVAEDANEIKETLRQIGTSVQEKDRRAFKGDAYGHVFRALTLYLEALYIWLNENDGTVIESLDAMRILSPLIHQILAFKDTIADWNVFVPKSFKGDRIIKDVDVSLIARLRQVEKTYRNRLSRLEAKELHREQQADFERKMKDKEEEEDRKARSFEARTEWWKRWQDLHIKRMLCEPDPRRRQKLTITRFGDLEERDANGVVFERLPVFKSRSAPPHRQASTLDDSPEWTDQEETALIDGLQHCAGPQIFEKIFTTYCRPSSSHPLGGHLRERSVAEIVTRAAQLRSDLQKLYRDNGWVVEDWITKIPVMP</sequence>
<feature type="compositionally biased region" description="Basic and acidic residues" evidence="2">
    <location>
        <begin position="270"/>
        <end position="282"/>
    </location>
</feature>
<feature type="region of interest" description="Disordered" evidence="2">
    <location>
        <begin position="1"/>
        <end position="44"/>
    </location>
</feature>
<comment type="caution">
    <text evidence="3">The sequence shown here is derived from an EMBL/GenBank/DDBJ whole genome shotgun (WGS) entry which is preliminary data.</text>
</comment>
<gene>
    <name evidence="3" type="ORF">G6011_05008</name>
</gene>
<dbReference type="EMBL" id="JAANER010000007">
    <property type="protein sequence ID" value="KAG9187137.1"/>
    <property type="molecule type" value="Genomic_DNA"/>
</dbReference>
<dbReference type="Proteomes" id="UP001199106">
    <property type="component" value="Unassembled WGS sequence"/>
</dbReference>
<organism evidence="3 4">
    <name type="scientific">Alternaria panax</name>
    <dbReference type="NCBI Taxonomy" id="48097"/>
    <lineage>
        <taxon>Eukaryota</taxon>
        <taxon>Fungi</taxon>
        <taxon>Dikarya</taxon>
        <taxon>Ascomycota</taxon>
        <taxon>Pezizomycotina</taxon>
        <taxon>Dothideomycetes</taxon>
        <taxon>Pleosporomycetidae</taxon>
        <taxon>Pleosporales</taxon>
        <taxon>Pleosporineae</taxon>
        <taxon>Pleosporaceae</taxon>
        <taxon>Alternaria</taxon>
        <taxon>Alternaria sect. Panax</taxon>
    </lineage>
</organism>
<keyword evidence="1" id="KW-0175">Coiled coil</keyword>
<evidence type="ECO:0000313" key="3">
    <source>
        <dbReference type="EMBL" id="KAG9187137.1"/>
    </source>
</evidence>
<reference evidence="3" key="1">
    <citation type="submission" date="2021-07" db="EMBL/GenBank/DDBJ databases">
        <title>Genome Resource of American Ginseng Black Spot Pathogen Alternaria panax.</title>
        <authorList>
            <person name="Qiu C."/>
            <person name="Wang W."/>
            <person name="Liu Z."/>
        </authorList>
    </citation>
    <scope>NUCLEOTIDE SEQUENCE</scope>
    <source>
        <strain evidence="3">BNCC115425</strain>
    </source>
</reference>
<dbReference type="AlphaFoldDB" id="A0AAD4I6E4"/>
<feature type="coiled-coil region" evidence="1">
    <location>
        <begin position="546"/>
        <end position="589"/>
    </location>
</feature>
<protein>
    <submittedName>
        <fullName evidence="3">Uncharacterized protein</fullName>
    </submittedName>
</protein>
<proteinExistence type="predicted"/>
<feature type="region of interest" description="Disordered" evidence="2">
    <location>
        <begin position="175"/>
        <end position="371"/>
    </location>
</feature>
<evidence type="ECO:0000313" key="4">
    <source>
        <dbReference type="Proteomes" id="UP001199106"/>
    </source>
</evidence>
<name>A0AAD4I6E4_9PLEO</name>
<feature type="compositionally biased region" description="Basic residues" evidence="2">
    <location>
        <begin position="257"/>
        <end position="269"/>
    </location>
</feature>